<feature type="compositionally biased region" description="Low complexity" evidence="10">
    <location>
        <begin position="65"/>
        <end position="91"/>
    </location>
</feature>
<evidence type="ECO:0000256" key="6">
    <source>
        <dbReference type="ARBA" id="ARBA00022801"/>
    </source>
</evidence>
<dbReference type="GeneID" id="95973999"/>
<evidence type="ECO:0000313" key="12">
    <source>
        <dbReference type="EMBL" id="KAL1303839.1"/>
    </source>
</evidence>
<dbReference type="InterPro" id="IPR036397">
    <property type="entry name" value="RNaseH_sf"/>
</dbReference>
<keyword evidence="8" id="KW-0539">Nucleus</keyword>
<evidence type="ECO:0000256" key="2">
    <source>
        <dbReference type="ARBA" id="ARBA00010489"/>
    </source>
</evidence>
<dbReference type="SMART" id="SM00479">
    <property type="entry name" value="EXOIII"/>
    <property type="match status" value="1"/>
</dbReference>
<feature type="compositionally biased region" description="Acidic residues" evidence="10">
    <location>
        <begin position="339"/>
        <end position="357"/>
    </location>
</feature>
<comment type="similarity">
    <text evidence="2">Belongs to the REXO4 family.</text>
</comment>
<evidence type="ECO:0000256" key="4">
    <source>
        <dbReference type="ARBA" id="ARBA00022552"/>
    </source>
</evidence>
<keyword evidence="4" id="KW-0698">rRNA processing</keyword>
<dbReference type="Pfam" id="PF00929">
    <property type="entry name" value="RNase_T"/>
    <property type="match status" value="1"/>
</dbReference>
<dbReference type="Gene3D" id="3.30.420.10">
    <property type="entry name" value="Ribonuclease H-like superfamily/Ribonuclease H"/>
    <property type="match status" value="1"/>
</dbReference>
<keyword evidence="5" id="KW-0540">Nuclease</keyword>
<feature type="region of interest" description="Disordered" evidence="10">
    <location>
        <begin position="311"/>
        <end position="382"/>
    </location>
</feature>
<feature type="compositionally biased region" description="Basic residues" evidence="10">
    <location>
        <begin position="367"/>
        <end position="382"/>
    </location>
</feature>
<dbReference type="PANTHER" id="PTHR12801:SF45">
    <property type="entry name" value="RNA EXONUCLEASE 4"/>
    <property type="match status" value="1"/>
</dbReference>
<comment type="function">
    <text evidence="9">Exoribonuclease involved in ribosome biosynthesis. Involved in the processing of ITS1, the internal transcribed spacer localized between the 18S and 5.8S rRNAs.</text>
</comment>
<dbReference type="InterPro" id="IPR037431">
    <property type="entry name" value="REX4_DEDDh_dom"/>
</dbReference>
<feature type="compositionally biased region" description="Polar residues" evidence="10">
    <location>
        <begin position="1"/>
        <end position="18"/>
    </location>
</feature>
<organism evidence="12 13">
    <name type="scientific">Neodothiora populina</name>
    <dbReference type="NCBI Taxonomy" id="2781224"/>
    <lineage>
        <taxon>Eukaryota</taxon>
        <taxon>Fungi</taxon>
        <taxon>Dikarya</taxon>
        <taxon>Ascomycota</taxon>
        <taxon>Pezizomycotina</taxon>
        <taxon>Dothideomycetes</taxon>
        <taxon>Dothideomycetidae</taxon>
        <taxon>Dothideales</taxon>
        <taxon>Dothioraceae</taxon>
        <taxon>Neodothiora</taxon>
    </lineage>
</organism>
<reference evidence="12 13" key="1">
    <citation type="submission" date="2024-07" db="EMBL/GenBank/DDBJ databases">
        <title>Draft sequence of the Neodothiora populina.</title>
        <authorList>
            <person name="Drown D.D."/>
            <person name="Schuette U.S."/>
            <person name="Buechlein A.B."/>
            <person name="Rusch D.R."/>
            <person name="Winton L.W."/>
            <person name="Adams G.A."/>
        </authorList>
    </citation>
    <scope>NUCLEOTIDE SEQUENCE [LARGE SCALE GENOMIC DNA]</scope>
    <source>
        <strain evidence="12 13">CPC 39397</strain>
    </source>
</reference>
<comment type="subcellular location">
    <subcellularLocation>
        <location evidence="1">Nucleus</location>
    </subcellularLocation>
</comment>
<evidence type="ECO:0000256" key="9">
    <source>
        <dbReference type="ARBA" id="ARBA00025599"/>
    </source>
</evidence>
<name>A0ABR3PCH8_9PEZI</name>
<dbReference type="InterPro" id="IPR012337">
    <property type="entry name" value="RNaseH-like_sf"/>
</dbReference>
<dbReference type="SUPFAM" id="SSF53098">
    <property type="entry name" value="Ribonuclease H-like"/>
    <property type="match status" value="1"/>
</dbReference>
<dbReference type="EMBL" id="JBFMKM010000009">
    <property type="protein sequence ID" value="KAL1303839.1"/>
    <property type="molecule type" value="Genomic_DNA"/>
</dbReference>
<feature type="region of interest" description="Disordered" evidence="10">
    <location>
        <begin position="1"/>
        <end position="117"/>
    </location>
</feature>
<evidence type="ECO:0000256" key="7">
    <source>
        <dbReference type="ARBA" id="ARBA00022839"/>
    </source>
</evidence>
<evidence type="ECO:0000313" key="13">
    <source>
        <dbReference type="Proteomes" id="UP001562354"/>
    </source>
</evidence>
<dbReference type="PANTHER" id="PTHR12801">
    <property type="entry name" value="RNA EXONUCLEASE REXO1 / RECO3 FAMILY MEMBER-RELATED"/>
    <property type="match status" value="1"/>
</dbReference>
<evidence type="ECO:0000256" key="8">
    <source>
        <dbReference type="ARBA" id="ARBA00023242"/>
    </source>
</evidence>
<keyword evidence="7" id="KW-0269">Exonuclease</keyword>
<evidence type="ECO:0000256" key="10">
    <source>
        <dbReference type="SAM" id="MobiDB-lite"/>
    </source>
</evidence>
<feature type="domain" description="Exonuclease" evidence="11">
    <location>
        <begin position="139"/>
        <end position="305"/>
    </location>
</feature>
<gene>
    <name evidence="12" type="ORF">AAFC00_000296</name>
</gene>
<keyword evidence="6" id="KW-0378">Hydrolase</keyword>
<dbReference type="InterPro" id="IPR047021">
    <property type="entry name" value="REXO1/3/4-like"/>
</dbReference>
<dbReference type="CDD" id="cd06144">
    <property type="entry name" value="REX4_like"/>
    <property type="match status" value="1"/>
</dbReference>
<protein>
    <recommendedName>
        <fullName evidence="3">RNA exonuclease 4</fullName>
    </recommendedName>
</protein>
<dbReference type="RefSeq" id="XP_069200114.1">
    <property type="nucleotide sequence ID" value="XM_069342467.1"/>
</dbReference>
<proteinExistence type="inferred from homology"/>
<evidence type="ECO:0000259" key="11">
    <source>
        <dbReference type="SMART" id="SM00479"/>
    </source>
</evidence>
<keyword evidence="13" id="KW-1185">Reference proteome</keyword>
<comment type="caution">
    <text evidence="12">The sequence shown here is derived from an EMBL/GenBank/DDBJ whole genome shotgun (WGS) entry which is preliminary data.</text>
</comment>
<accession>A0ABR3PCH8</accession>
<dbReference type="Proteomes" id="UP001562354">
    <property type="component" value="Unassembled WGS sequence"/>
</dbReference>
<evidence type="ECO:0000256" key="5">
    <source>
        <dbReference type="ARBA" id="ARBA00022722"/>
    </source>
</evidence>
<dbReference type="InterPro" id="IPR013520">
    <property type="entry name" value="Ribonucl_H"/>
</dbReference>
<sequence>MPDISGLSSNWKKLQSSLKAAPKKENGDKGVKRKRPGESSADPNNPNFTAVKKRVKVEVKKPEKPQVTVKKNMGGAFSKSASSVAGSRPSSQPVTHVAETDATSTGPVARRPSSRPVSIAGSTETLVNQGLHPTHKPGKFLALDCEMVGTGPPPSAENVLARVSVVNYHGEQVYDSYVQPLPGVEVTDYRTFVSGIKPHHLRSDVARPFAEVQKTVAELLDGKVLVGHALKNDMAVLLLSHPQRDIRDTAKHANFRKISMGRAPALRKLAKERLGLEIQGGEHSSVEDARATMSLFRLEKDVFEQEVQQRYGPALRRERKAREAEAKQVMRALPQRVMDDEEDDEEEEEEEELDDNGDVIPKSNPGGKKKKKNKKKKRTKRA</sequence>
<evidence type="ECO:0000256" key="3">
    <source>
        <dbReference type="ARBA" id="ARBA00016937"/>
    </source>
</evidence>
<evidence type="ECO:0000256" key="1">
    <source>
        <dbReference type="ARBA" id="ARBA00004123"/>
    </source>
</evidence>